<gene>
    <name evidence="9" type="ORF">ABVT43_08285</name>
</gene>
<comment type="similarity">
    <text evidence="3">Belongs to the methyl-accepting chemotaxis (MCP) protein family.</text>
</comment>
<keyword evidence="6" id="KW-0472">Membrane</keyword>
<dbReference type="PROSITE" id="PS50111">
    <property type="entry name" value="CHEMOTAXIS_TRANSDUC_2"/>
    <property type="match status" value="1"/>
</dbReference>
<proteinExistence type="inferred from homology"/>
<evidence type="ECO:0000313" key="10">
    <source>
        <dbReference type="Proteomes" id="UP001548189"/>
    </source>
</evidence>
<dbReference type="Pfam" id="PF00015">
    <property type="entry name" value="MCPsignal"/>
    <property type="match status" value="1"/>
</dbReference>
<feature type="coiled-coil region" evidence="5">
    <location>
        <begin position="275"/>
        <end position="302"/>
    </location>
</feature>
<dbReference type="SMART" id="SM00304">
    <property type="entry name" value="HAMP"/>
    <property type="match status" value="1"/>
</dbReference>
<evidence type="ECO:0000313" key="9">
    <source>
        <dbReference type="EMBL" id="MET1255120.1"/>
    </source>
</evidence>
<evidence type="ECO:0000259" key="8">
    <source>
        <dbReference type="PROSITE" id="PS50885"/>
    </source>
</evidence>
<dbReference type="CDD" id="cd11386">
    <property type="entry name" value="MCP_signal"/>
    <property type="match status" value="1"/>
</dbReference>
<feature type="transmembrane region" description="Helical" evidence="6">
    <location>
        <begin position="317"/>
        <end position="337"/>
    </location>
</feature>
<dbReference type="PANTHER" id="PTHR32089">
    <property type="entry name" value="METHYL-ACCEPTING CHEMOTAXIS PROTEIN MCPB"/>
    <property type="match status" value="1"/>
</dbReference>
<feature type="domain" description="Methyl-accepting transducer" evidence="7">
    <location>
        <begin position="395"/>
        <end position="631"/>
    </location>
</feature>
<dbReference type="PANTHER" id="PTHR32089:SF70">
    <property type="entry name" value="ENERGY TAXIS MODULATING METHYL ACCEPTING SENSORY TRANSDUCER"/>
    <property type="match status" value="1"/>
</dbReference>
<organism evidence="9 10">
    <name type="scientific">Aliikangiella maris</name>
    <dbReference type="NCBI Taxonomy" id="3162458"/>
    <lineage>
        <taxon>Bacteria</taxon>
        <taxon>Pseudomonadati</taxon>
        <taxon>Pseudomonadota</taxon>
        <taxon>Gammaproteobacteria</taxon>
        <taxon>Oceanospirillales</taxon>
        <taxon>Pleioneaceae</taxon>
        <taxon>Aliikangiella</taxon>
    </lineage>
</organism>
<evidence type="ECO:0000256" key="3">
    <source>
        <dbReference type="ARBA" id="ARBA00029447"/>
    </source>
</evidence>
<evidence type="ECO:0000259" key="7">
    <source>
        <dbReference type="PROSITE" id="PS50111"/>
    </source>
</evidence>
<accession>A0ABV2BT61</accession>
<dbReference type="Proteomes" id="UP001548189">
    <property type="component" value="Unassembled WGS sequence"/>
</dbReference>
<comment type="caution">
    <text evidence="9">The sequence shown here is derived from an EMBL/GenBank/DDBJ whole genome shotgun (WGS) entry which is preliminary data.</text>
</comment>
<evidence type="ECO:0000256" key="4">
    <source>
        <dbReference type="PROSITE-ProRule" id="PRU00284"/>
    </source>
</evidence>
<keyword evidence="6" id="KW-1133">Transmembrane helix</keyword>
<sequence>MQLTVNSRLIGGAVLFVLLLILFVLTSFRSIHLIEKDLVRLSEKTTPMLIAGSENLSSLLKSMVEVNRYYQATEIAELPVFENNYQKWMKNNDMSNQQLLEFSQNFPDILNSLNQGLASEKKFAESAKLVFQTHREDLQLAEQIQSQKKILETVADELDSLLFDFGESTESTQLNTLLLSISNQVKEISVNIVDTLLVRESTKVSSVKQTISMMQKELMTKSQALAAMNEELVNEYRKPVLKAIEQLNPIINGQQSLLVLHQKRLRVKGESQVQVKQLDDEAEQAKAHMNNLFIKVKNMTQEVTDDAVKQVNTTRNLLMLFTVLAIVIAIGVNLWILKSVTNPINDVLAVVGKVSQGDLTQHARVFHQDELGKLSDGVNQLVTALSSTLKQIENSALQLTASAEQTTVISKQSHENIHYQKEQTDMIATAMTQMNATVSDVANSANHTLIEVQKANQQAAEGRAIVEQSIDSINRLAQEIENAASVIQRLNQYSTNIGSVLDVIRGIAEQTNLLALNAAIEAARAGEQGRGFAVVADEVRELASKTQASTSEIQEMIERLQVGTQEAVKVMQLSQTEAQLSVEKTARAGDSIAKITSAVSVINDMSTHIASAAEEQNSVSQEMHQNISAISEMADKTAQGAAENLTASSALAELADALQKLVSRFKLI</sequence>
<keyword evidence="5" id="KW-0175">Coiled coil</keyword>
<evidence type="ECO:0000256" key="1">
    <source>
        <dbReference type="ARBA" id="ARBA00004370"/>
    </source>
</evidence>
<evidence type="ECO:0000256" key="2">
    <source>
        <dbReference type="ARBA" id="ARBA00023224"/>
    </source>
</evidence>
<dbReference type="InterPro" id="IPR003660">
    <property type="entry name" value="HAMP_dom"/>
</dbReference>
<dbReference type="CDD" id="cd06225">
    <property type="entry name" value="HAMP"/>
    <property type="match status" value="1"/>
</dbReference>
<evidence type="ECO:0000256" key="6">
    <source>
        <dbReference type="SAM" id="Phobius"/>
    </source>
</evidence>
<dbReference type="EMBL" id="JBEVCJ010000007">
    <property type="protein sequence ID" value="MET1255120.1"/>
    <property type="molecule type" value="Genomic_DNA"/>
</dbReference>
<feature type="transmembrane region" description="Helical" evidence="6">
    <location>
        <begin position="12"/>
        <end position="31"/>
    </location>
</feature>
<dbReference type="InterPro" id="IPR004089">
    <property type="entry name" value="MCPsignal_dom"/>
</dbReference>
<name>A0ABV2BT61_9GAMM</name>
<reference evidence="9 10" key="1">
    <citation type="submission" date="2024-06" db="EMBL/GenBank/DDBJ databases">
        <authorList>
            <person name="Li F."/>
        </authorList>
    </citation>
    <scope>NUCLEOTIDE SEQUENCE [LARGE SCALE GENOMIC DNA]</scope>
    <source>
        <strain evidence="9 10">GXAS 311</strain>
    </source>
</reference>
<keyword evidence="6" id="KW-0812">Transmembrane</keyword>
<dbReference type="Pfam" id="PF00672">
    <property type="entry name" value="HAMP"/>
    <property type="match status" value="1"/>
</dbReference>
<feature type="domain" description="HAMP" evidence="8">
    <location>
        <begin position="338"/>
        <end position="390"/>
    </location>
</feature>
<dbReference type="SUPFAM" id="SSF58104">
    <property type="entry name" value="Methyl-accepting chemotaxis protein (MCP) signaling domain"/>
    <property type="match status" value="1"/>
</dbReference>
<protein>
    <submittedName>
        <fullName evidence="9">Methyl-accepting chemotaxis protein</fullName>
    </submittedName>
</protein>
<keyword evidence="10" id="KW-1185">Reference proteome</keyword>
<dbReference type="Gene3D" id="1.10.287.950">
    <property type="entry name" value="Methyl-accepting chemotaxis protein"/>
    <property type="match status" value="1"/>
</dbReference>
<dbReference type="RefSeq" id="WP_353895706.1">
    <property type="nucleotide sequence ID" value="NZ_JBEVCJ010000007.1"/>
</dbReference>
<evidence type="ECO:0000256" key="5">
    <source>
        <dbReference type="SAM" id="Coils"/>
    </source>
</evidence>
<dbReference type="PROSITE" id="PS50885">
    <property type="entry name" value="HAMP"/>
    <property type="match status" value="1"/>
</dbReference>
<dbReference type="SMART" id="SM00283">
    <property type="entry name" value="MA"/>
    <property type="match status" value="1"/>
</dbReference>
<comment type="subcellular location">
    <subcellularLocation>
        <location evidence="1">Membrane</location>
    </subcellularLocation>
</comment>
<keyword evidence="2 4" id="KW-0807">Transducer</keyword>